<evidence type="ECO:0000256" key="3">
    <source>
        <dbReference type="ARBA" id="ARBA00022759"/>
    </source>
</evidence>
<dbReference type="EC" id="3.1.26.5" evidence="6 7"/>
<comment type="function">
    <text evidence="6">RNaseP catalyzes the removal of the 5'-leader sequence from pre-tRNA to produce the mature 5'-terminus. It can also cleave other RNA substrates such as 4.5S RNA. The protein component plays an auxiliary but essential role in vivo by binding to the 5'-leader sequence and broadening the substrate specificity of the ribozyme.</text>
</comment>
<dbReference type="PANTHER" id="PTHR33992">
    <property type="entry name" value="RIBONUCLEASE P PROTEIN COMPONENT"/>
    <property type="match status" value="1"/>
</dbReference>
<organism evidence="8 9">
    <name type="scientific">Gardnerella vaginalis</name>
    <dbReference type="NCBI Taxonomy" id="2702"/>
    <lineage>
        <taxon>Bacteria</taxon>
        <taxon>Bacillati</taxon>
        <taxon>Actinomycetota</taxon>
        <taxon>Actinomycetes</taxon>
        <taxon>Bifidobacteriales</taxon>
        <taxon>Bifidobacteriaceae</taxon>
        <taxon>Gardnerella</taxon>
    </lineage>
</organism>
<accession>A0A2K1SV31</accession>
<dbReference type="AlphaFoldDB" id="A0A2K1SV31"/>
<dbReference type="InterPro" id="IPR020568">
    <property type="entry name" value="Ribosomal_Su5_D2-typ_SF"/>
</dbReference>
<dbReference type="Pfam" id="PF00825">
    <property type="entry name" value="Ribonuclease_P"/>
    <property type="match status" value="1"/>
</dbReference>
<evidence type="ECO:0000313" key="9">
    <source>
        <dbReference type="Proteomes" id="UP000236146"/>
    </source>
</evidence>
<dbReference type="HAMAP" id="MF_00227">
    <property type="entry name" value="RNase_P"/>
    <property type="match status" value="1"/>
</dbReference>
<comment type="caution">
    <text evidence="8">The sequence shown here is derived from an EMBL/GenBank/DDBJ whole genome shotgun (WGS) entry which is preliminary data.</text>
</comment>
<comment type="similarity">
    <text evidence="6">Belongs to the RnpA family.</text>
</comment>
<keyword evidence="1 6" id="KW-0819">tRNA processing</keyword>
<keyword evidence="3 6" id="KW-0255">Endonuclease</keyword>
<dbReference type="GO" id="GO:0000049">
    <property type="term" value="F:tRNA binding"/>
    <property type="evidence" value="ECO:0007669"/>
    <property type="project" value="UniProtKB-UniRule"/>
</dbReference>
<dbReference type="NCBIfam" id="TIGR00188">
    <property type="entry name" value="rnpA"/>
    <property type="match status" value="1"/>
</dbReference>
<comment type="subunit">
    <text evidence="6">Consists of a catalytic RNA component (M1 or rnpB) and a protein subunit.</text>
</comment>
<keyword evidence="4 6" id="KW-0378">Hydrolase</keyword>
<comment type="catalytic activity">
    <reaction evidence="6">
        <text>Endonucleolytic cleavage of RNA, removing 5'-extranucleotides from tRNA precursor.</text>
        <dbReference type="EC" id="3.1.26.5"/>
    </reaction>
</comment>
<reference evidence="8 9" key="1">
    <citation type="submission" date="2016-10" db="EMBL/GenBank/DDBJ databases">
        <authorList>
            <person name="Varghese N."/>
        </authorList>
    </citation>
    <scope>NUCLEOTIDE SEQUENCE [LARGE SCALE GENOMIC DNA]</scope>
    <source>
        <strain evidence="8 9">KA00225</strain>
    </source>
</reference>
<dbReference type="EMBL" id="MNLH01000002">
    <property type="protein sequence ID" value="PNS43389.1"/>
    <property type="molecule type" value="Genomic_DNA"/>
</dbReference>
<keyword evidence="2 6" id="KW-0540">Nuclease</keyword>
<dbReference type="Gene3D" id="3.30.230.10">
    <property type="match status" value="1"/>
</dbReference>
<evidence type="ECO:0000313" key="8">
    <source>
        <dbReference type="EMBL" id="PNS43389.1"/>
    </source>
</evidence>
<dbReference type="GO" id="GO:0042781">
    <property type="term" value="F:3'-tRNA processing endoribonuclease activity"/>
    <property type="evidence" value="ECO:0007669"/>
    <property type="project" value="TreeGrafter"/>
</dbReference>
<dbReference type="RefSeq" id="WP_103084391.1">
    <property type="nucleotide sequence ID" value="NZ_JBLLPO010000001.1"/>
</dbReference>
<dbReference type="GO" id="GO:0004526">
    <property type="term" value="F:ribonuclease P activity"/>
    <property type="evidence" value="ECO:0007669"/>
    <property type="project" value="UniProtKB-UniRule"/>
</dbReference>
<gene>
    <name evidence="6 8" type="primary">rnpA</name>
    <name evidence="8" type="ORF">BFS05_02020</name>
</gene>
<keyword evidence="5 6" id="KW-0694">RNA-binding</keyword>
<dbReference type="Proteomes" id="UP000236146">
    <property type="component" value="Unassembled WGS sequence"/>
</dbReference>
<sequence>MERLKSHRDFVAVLKKRRKVSSRDIVAHYVMRDDMAVHNTLNEKGSECTNQETTGFNSSPAEFFDTLIQQEKSCDCLNDNLSQEKSQRLGLAVSKSVGKAVVRNLVKRRFRVLARKYESLLPRYCDVVLRAKPSAATATFASLNHQIEKLFTDIADIANHSDS</sequence>
<dbReference type="PANTHER" id="PTHR33992:SF1">
    <property type="entry name" value="RIBONUCLEASE P PROTEIN COMPONENT"/>
    <property type="match status" value="1"/>
</dbReference>
<evidence type="ECO:0000256" key="4">
    <source>
        <dbReference type="ARBA" id="ARBA00022801"/>
    </source>
</evidence>
<dbReference type="SUPFAM" id="SSF54211">
    <property type="entry name" value="Ribosomal protein S5 domain 2-like"/>
    <property type="match status" value="1"/>
</dbReference>
<dbReference type="GO" id="GO:0030677">
    <property type="term" value="C:ribonuclease P complex"/>
    <property type="evidence" value="ECO:0007669"/>
    <property type="project" value="TreeGrafter"/>
</dbReference>
<name>A0A2K1SV31_GARVA</name>
<evidence type="ECO:0000256" key="6">
    <source>
        <dbReference type="HAMAP-Rule" id="MF_00227"/>
    </source>
</evidence>
<evidence type="ECO:0000256" key="2">
    <source>
        <dbReference type="ARBA" id="ARBA00022722"/>
    </source>
</evidence>
<protein>
    <recommendedName>
        <fullName evidence="6 7">Ribonuclease P protein component</fullName>
        <shortName evidence="6">RNase P protein</shortName>
        <shortName evidence="6">RNaseP protein</shortName>
        <ecNumber evidence="6 7">3.1.26.5</ecNumber>
    </recommendedName>
    <alternativeName>
        <fullName evidence="6">Protein C5</fullName>
    </alternativeName>
</protein>
<evidence type="ECO:0000256" key="1">
    <source>
        <dbReference type="ARBA" id="ARBA00022694"/>
    </source>
</evidence>
<evidence type="ECO:0000256" key="5">
    <source>
        <dbReference type="ARBA" id="ARBA00022884"/>
    </source>
</evidence>
<evidence type="ECO:0000256" key="7">
    <source>
        <dbReference type="NCBIfam" id="TIGR00188"/>
    </source>
</evidence>
<dbReference type="OrthoDB" id="196964at2"/>
<proteinExistence type="inferred from homology"/>
<dbReference type="InterPro" id="IPR014721">
    <property type="entry name" value="Ribsml_uS5_D2-typ_fold_subgr"/>
</dbReference>
<dbReference type="GO" id="GO:0001682">
    <property type="term" value="P:tRNA 5'-leader removal"/>
    <property type="evidence" value="ECO:0007669"/>
    <property type="project" value="UniProtKB-UniRule"/>
</dbReference>
<dbReference type="InterPro" id="IPR000100">
    <property type="entry name" value="RNase_P"/>
</dbReference>